<dbReference type="GO" id="GO:0031146">
    <property type="term" value="P:SCF-dependent proteasomal ubiquitin-dependent protein catabolic process"/>
    <property type="evidence" value="ECO:0007669"/>
    <property type="project" value="TreeGrafter"/>
</dbReference>
<evidence type="ECO:0000313" key="2">
    <source>
        <dbReference type="Proteomes" id="UP000005408"/>
    </source>
</evidence>
<dbReference type="InterPro" id="IPR032675">
    <property type="entry name" value="LRR_dom_sf"/>
</dbReference>
<reference evidence="1" key="1">
    <citation type="submission" date="2022-08" db="UniProtKB">
        <authorList>
            <consortium name="EnsemblMetazoa"/>
        </authorList>
    </citation>
    <scope>IDENTIFICATION</scope>
    <source>
        <strain evidence="1">05x7-T-G4-1.051#20</strain>
    </source>
</reference>
<accession>A0A8W8JH58</accession>
<dbReference type="PANTHER" id="PTHR13318">
    <property type="entry name" value="PARTNER OF PAIRED, ISOFORM B-RELATED"/>
    <property type="match status" value="1"/>
</dbReference>
<proteinExistence type="predicted"/>
<keyword evidence="2" id="KW-1185">Reference proteome</keyword>
<dbReference type="SUPFAM" id="SSF52047">
    <property type="entry name" value="RNI-like"/>
    <property type="match status" value="1"/>
</dbReference>
<evidence type="ECO:0000313" key="1">
    <source>
        <dbReference type="EnsemblMetazoa" id="G18584.1:cds"/>
    </source>
</evidence>
<dbReference type="PANTHER" id="PTHR13318:SF190">
    <property type="entry name" value="PARTNER OF PAIRED, ISOFORM B"/>
    <property type="match status" value="1"/>
</dbReference>
<dbReference type="InterPro" id="IPR006553">
    <property type="entry name" value="Leu-rich_rpt_Cys-con_subtyp"/>
</dbReference>
<dbReference type="AlphaFoldDB" id="A0A8W8JH58"/>
<dbReference type="SMART" id="SM00367">
    <property type="entry name" value="LRR_CC"/>
    <property type="match status" value="3"/>
</dbReference>
<dbReference type="Gene3D" id="3.80.10.10">
    <property type="entry name" value="Ribonuclease Inhibitor"/>
    <property type="match status" value="1"/>
</dbReference>
<dbReference type="GO" id="GO:0019005">
    <property type="term" value="C:SCF ubiquitin ligase complex"/>
    <property type="evidence" value="ECO:0007669"/>
    <property type="project" value="TreeGrafter"/>
</dbReference>
<dbReference type="EnsemblMetazoa" id="G18584.1">
    <property type="protein sequence ID" value="G18584.1:cds"/>
    <property type="gene ID" value="G18584"/>
</dbReference>
<protein>
    <submittedName>
        <fullName evidence="1">Uncharacterized protein</fullName>
    </submittedName>
</protein>
<organism evidence="1 2">
    <name type="scientific">Magallana gigas</name>
    <name type="common">Pacific oyster</name>
    <name type="synonym">Crassostrea gigas</name>
    <dbReference type="NCBI Taxonomy" id="29159"/>
    <lineage>
        <taxon>Eukaryota</taxon>
        <taxon>Metazoa</taxon>
        <taxon>Spiralia</taxon>
        <taxon>Lophotrochozoa</taxon>
        <taxon>Mollusca</taxon>
        <taxon>Bivalvia</taxon>
        <taxon>Autobranchia</taxon>
        <taxon>Pteriomorphia</taxon>
        <taxon>Ostreida</taxon>
        <taxon>Ostreoidea</taxon>
        <taxon>Ostreidae</taxon>
        <taxon>Magallana</taxon>
    </lineage>
</organism>
<dbReference type="Proteomes" id="UP000005408">
    <property type="component" value="Unassembled WGS sequence"/>
</dbReference>
<name>A0A8W8JH58_MAGGI</name>
<sequence>MQKKCNQTYDNGRVTLAADPELVEENNPENSTQTCDNTNHKTYEKSELDRTRARANFLNALTCSSIPSPKVHSELRFLNLGLCSKVTDHCLRQIAMYCPDLRELDIKGCFNTTDLGISYIARGCQGLKLLNISSGSMIQKMCLTDQSLVSIATHCKGLRQLFIEKNPLMSLDGYKNLFDHCSLPCTVSLTTKSPEILKTDILSMDSGVNSCKRVNVFCRGCYKGNIYHLDVLLYNSDGHILE</sequence>